<dbReference type="SUPFAM" id="SSF49562">
    <property type="entry name" value="C2 domain (Calcium/lipid-binding domain, CaLB)"/>
    <property type="match status" value="2"/>
</dbReference>
<accession>A0A6P8IUG9</accession>
<dbReference type="Pfam" id="PF00168">
    <property type="entry name" value="C2"/>
    <property type="match status" value="2"/>
</dbReference>
<dbReference type="GO" id="GO:0048488">
    <property type="term" value="P:synaptic vesicle endocytosis"/>
    <property type="evidence" value="ECO:0007669"/>
    <property type="project" value="TreeGrafter"/>
</dbReference>
<dbReference type="KEGG" id="aten:116304237"/>
<dbReference type="PANTHER" id="PTHR10024">
    <property type="entry name" value="SYNAPTOTAGMIN"/>
    <property type="match status" value="1"/>
</dbReference>
<dbReference type="GO" id="GO:0001786">
    <property type="term" value="F:phosphatidylserine binding"/>
    <property type="evidence" value="ECO:0007669"/>
    <property type="project" value="TreeGrafter"/>
</dbReference>
<evidence type="ECO:0000313" key="3">
    <source>
        <dbReference type="Proteomes" id="UP000515163"/>
    </source>
</evidence>
<dbReference type="RefSeq" id="XP_031569803.1">
    <property type="nucleotide sequence ID" value="XM_031713943.1"/>
</dbReference>
<dbReference type="InterPro" id="IPR000008">
    <property type="entry name" value="C2_dom"/>
</dbReference>
<dbReference type="GO" id="GO:0000149">
    <property type="term" value="F:SNARE binding"/>
    <property type="evidence" value="ECO:0007669"/>
    <property type="project" value="TreeGrafter"/>
</dbReference>
<dbReference type="GO" id="GO:0005886">
    <property type="term" value="C:plasma membrane"/>
    <property type="evidence" value="ECO:0007669"/>
    <property type="project" value="TreeGrafter"/>
</dbReference>
<dbReference type="OrthoDB" id="67700at2759"/>
<dbReference type="SMART" id="SM00239">
    <property type="entry name" value="C2"/>
    <property type="match status" value="2"/>
</dbReference>
<sequence>MVSSYTALLVIVGVASALAAAFIIVLCKCLWVWCRYRRHRSHPPKDYQTYSVTSRTKWPSEYTYQTYENIHSDVDSIDSEEPYIIETPGDLGKVQMEVDYNSEHDVLVVGLVQAKGIICKTNVQTAQVYPVAQIYDLEDTLLDERKVEKQPMSFNPQWNDELLFALNGRATDSLQVVIRILELDSFSNEHVIGQIKMPVTEMNVGTPGSVWYDLTDINKIECEYVGDILLSLNYFPTTQRLTIVVLKARQLKIESTTGLWGPLVKVFFNVNKKRVGRKRTAMQKKTFNPVYNEAFAFKVSQDALPKITFRVLVINKTSHGQDEVIGHVTLGQHVVGSGFSHWSHMLTTLRKPVAMWHPIIPVT</sequence>
<dbReference type="GO" id="GO:0030276">
    <property type="term" value="F:clathrin binding"/>
    <property type="evidence" value="ECO:0007669"/>
    <property type="project" value="TreeGrafter"/>
</dbReference>
<protein>
    <submittedName>
        <fullName evidence="4">Synaptotagmin-5-like</fullName>
    </submittedName>
</protein>
<dbReference type="PANTHER" id="PTHR10024:SF227">
    <property type="entry name" value="SYNAPTOTAGMIN 1"/>
    <property type="match status" value="1"/>
</dbReference>
<dbReference type="GO" id="GO:0048791">
    <property type="term" value="P:calcium ion-regulated exocytosis of neurotransmitter"/>
    <property type="evidence" value="ECO:0007669"/>
    <property type="project" value="TreeGrafter"/>
</dbReference>
<dbReference type="InterPro" id="IPR035892">
    <property type="entry name" value="C2_domain_sf"/>
</dbReference>
<keyword evidence="1" id="KW-1133">Transmembrane helix</keyword>
<keyword evidence="3" id="KW-1185">Reference proteome</keyword>
<feature type="transmembrane region" description="Helical" evidence="1">
    <location>
        <begin position="6"/>
        <end position="33"/>
    </location>
</feature>
<feature type="domain" description="C2" evidence="2">
    <location>
        <begin position="90"/>
        <end position="212"/>
    </location>
</feature>
<keyword evidence="1" id="KW-0472">Membrane</keyword>
<dbReference type="FunFam" id="2.60.40.150:FF:000182">
    <property type="entry name" value="Synaptotagmin 8"/>
    <property type="match status" value="1"/>
</dbReference>
<dbReference type="AlphaFoldDB" id="A0A6P8IUG9"/>
<evidence type="ECO:0000256" key="1">
    <source>
        <dbReference type="SAM" id="Phobius"/>
    </source>
</evidence>
<feature type="domain" description="C2" evidence="2">
    <location>
        <begin position="224"/>
        <end position="357"/>
    </location>
</feature>
<proteinExistence type="predicted"/>
<evidence type="ECO:0000313" key="4">
    <source>
        <dbReference type="RefSeq" id="XP_031569803.1"/>
    </source>
</evidence>
<evidence type="ECO:0000259" key="2">
    <source>
        <dbReference type="PROSITE" id="PS50004"/>
    </source>
</evidence>
<dbReference type="GO" id="GO:0070382">
    <property type="term" value="C:exocytic vesicle"/>
    <property type="evidence" value="ECO:0007669"/>
    <property type="project" value="TreeGrafter"/>
</dbReference>
<dbReference type="GO" id="GO:0098793">
    <property type="term" value="C:presynapse"/>
    <property type="evidence" value="ECO:0007669"/>
    <property type="project" value="GOC"/>
</dbReference>
<dbReference type="GeneID" id="116304237"/>
<dbReference type="InParanoid" id="A0A6P8IUG9"/>
<keyword evidence="1" id="KW-0812">Transmembrane</keyword>
<dbReference type="CDD" id="cd00276">
    <property type="entry name" value="C2B_Synaptotagmin"/>
    <property type="match status" value="1"/>
</dbReference>
<dbReference type="GO" id="GO:0005544">
    <property type="term" value="F:calcium-dependent phospholipid binding"/>
    <property type="evidence" value="ECO:0007669"/>
    <property type="project" value="TreeGrafter"/>
</dbReference>
<dbReference type="Proteomes" id="UP000515163">
    <property type="component" value="Unplaced"/>
</dbReference>
<name>A0A6P8IUG9_ACTTE</name>
<reference evidence="4" key="1">
    <citation type="submission" date="2025-08" db="UniProtKB">
        <authorList>
            <consortium name="RefSeq"/>
        </authorList>
    </citation>
    <scope>IDENTIFICATION</scope>
    <source>
        <tissue evidence="4">Tentacle</tissue>
    </source>
</reference>
<gene>
    <name evidence="4" type="primary">LOC116304237</name>
</gene>
<dbReference type="PROSITE" id="PS50004">
    <property type="entry name" value="C2"/>
    <property type="match status" value="2"/>
</dbReference>
<dbReference type="Gene3D" id="2.60.40.150">
    <property type="entry name" value="C2 domain"/>
    <property type="match status" value="2"/>
</dbReference>
<organism evidence="3 4">
    <name type="scientific">Actinia tenebrosa</name>
    <name type="common">Australian red waratah sea anemone</name>
    <dbReference type="NCBI Taxonomy" id="6105"/>
    <lineage>
        <taxon>Eukaryota</taxon>
        <taxon>Metazoa</taxon>
        <taxon>Cnidaria</taxon>
        <taxon>Anthozoa</taxon>
        <taxon>Hexacorallia</taxon>
        <taxon>Actiniaria</taxon>
        <taxon>Actiniidae</taxon>
        <taxon>Actinia</taxon>
    </lineage>
</organism>
<dbReference type="GO" id="GO:0005509">
    <property type="term" value="F:calcium ion binding"/>
    <property type="evidence" value="ECO:0007669"/>
    <property type="project" value="TreeGrafter"/>
</dbReference>